<comment type="caution">
    <text evidence="1">The sequence shown here is derived from an EMBL/GenBank/DDBJ whole genome shotgun (WGS) entry which is preliminary data.</text>
</comment>
<sequence>MSEVRRAASEEAPRGDTCRNECLAAIDFRIVKLFGRFSNLAGRSRFLAARRGPSVPSSTGTPCRELLHGDHPCCYM</sequence>
<protein>
    <submittedName>
        <fullName evidence="1">Uncharacterized protein</fullName>
    </submittedName>
</protein>
<evidence type="ECO:0000313" key="1">
    <source>
        <dbReference type="EMBL" id="EYC10871.1"/>
    </source>
</evidence>
<dbReference type="AlphaFoldDB" id="A0A016U7F8"/>
<evidence type="ECO:0000313" key="2">
    <source>
        <dbReference type="Proteomes" id="UP000024635"/>
    </source>
</evidence>
<keyword evidence="2" id="KW-1185">Reference proteome</keyword>
<dbReference type="EMBL" id="JARK01001389">
    <property type="protein sequence ID" value="EYC10871.1"/>
    <property type="molecule type" value="Genomic_DNA"/>
</dbReference>
<dbReference type="Proteomes" id="UP000024635">
    <property type="component" value="Unassembled WGS sequence"/>
</dbReference>
<organism evidence="1 2">
    <name type="scientific">Ancylostoma ceylanicum</name>
    <dbReference type="NCBI Taxonomy" id="53326"/>
    <lineage>
        <taxon>Eukaryota</taxon>
        <taxon>Metazoa</taxon>
        <taxon>Ecdysozoa</taxon>
        <taxon>Nematoda</taxon>
        <taxon>Chromadorea</taxon>
        <taxon>Rhabditida</taxon>
        <taxon>Rhabditina</taxon>
        <taxon>Rhabditomorpha</taxon>
        <taxon>Strongyloidea</taxon>
        <taxon>Ancylostomatidae</taxon>
        <taxon>Ancylostomatinae</taxon>
        <taxon>Ancylostoma</taxon>
    </lineage>
</organism>
<accession>A0A016U7F8</accession>
<proteinExistence type="predicted"/>
<reference evidence="2" key="1">
    <citation type="journal article" date="2015" name="Nat. Genet.">
        <title>The genome and transcriptome of the zoonotic hookworm Ancylostoma ceylanicum identify infection-specific gene families.</title>
        <authorList>
            <person name="Schwarz E.M."/>
            <person name="Hu Y."/>
            <person name="Antoshechkin I."/>
            <person name="Miller M.M."/>
            <person name="Sternberg P.W."/>
            <person name="Aroian R.V."/>
        </authorList>
    </citation>
    <scope>NUCLEOTIDE SEQUENCE</scope>
    <source>
        <strain evidence="2">HY135</strain>
    </source>
</reference>
<gene>
    <name evidence="1" type="primary">Acey_s0053.g2343</name>
    <name evidence="1" type="ORF">Y032_0053g2343</name>
</gene>
<name>A0A016U7F8_9BILA</name>